<dbReference type="Proteomes" id="UP000000483">
    <property type="component" value="Chromosome"/>
</dbReference>
<evidence type="ECO:0000256" key="1">
    <source>
        <dbReference type="ARBA" id="ARBA00004370"/>
    </source>
</evidence>
<evidence type="ECO:0000259" key="10">
    <source>
        <dbReference type="PROSITE" id="PS51779"/>
    </source>
</evidence>
<dbReference type="Gene3D" id="3.10.20.310">
    <property type="entry name" value="membrane protein fhac"/>
    <property type="match status" value="5"/>
</dbReference>
<evidence type="ECO:0000256" key="7">
    <source>
        <dbReference type="ARBA" id="ARBA00023237"/>
    </source>
</evidence>
<evidence type="ECO:0000256" key="2">
    <source>
        <dbReference type="ARBA" id="ARBA00022452"/>
    </source>
</evidence>
<keyword evidence="12" id="KW-1185">Reference proteome</keyword>
<keyword evidence="7" id="KW-0998">Cell outer membrane</keyword>
<dbReference type="Gene3D" id="2.40.160.50">
    <property type="entry name" value="membrane protein fhac: a member of the omp85/tpsb transporter family"/>
    <property type="match status" value="1"/>
</dbReference>
<keyword evidence="2" id="KW-1134">Transmembrane beta strand</keyword>
<dbReference type="KEGG" id="dao:Desac_2719"/>
<dbReference type="NCBIfam" id="TIGR03303">
    <property type="entry name" value="OM_YaeT"/>
    <property type="match status" value="1"/>
</dbReference>
<gene>
    <name evidence="11" type="ordered locus">Desac_2719</name>
</gene>
<dbReference type="PIRSF" id="PIRSF006076">
    <property type="entry name" value="OM_assembly_OMP85"/>
    <property type="match status" value="1"/>
</dbReference>
<reference evidence="11 12" key="1">
    <citation type="journal article" date="2011" name="Stand. Genomic Sci.">
        <title>Complete genome sequence of the acetate-degrading sulfate reducer Desulfobacca acetoxidans type strain (ASRB2).</title>
        <authorList>
            <person name="Goker M."/>
            <person name="Teshima H."/>
            <person name="Lapidus A."/>
            <person name="Nolan M."/>
            <person name="Lucas S."/>
            <person name="Hammon N."/>
            <person name="Deshpande S."/>
            <person name="Cheng J.F."/>
            <person name="Tapia R."/>
            <person name="Han C."/>
            <person name="Goodwin L."/>
            <person name="Pitluck S."/>
            <person name="Huntemann M."/>
            <person name="Liolios K."/>
            <person name="Ivanova N."/>
            <person name="Pagani I."/>
            <person name="Mavromatis K."/>
            <person name="Ovchinikova G."/>
            <person name="Pati A."/>
            <person name="Chen A."/>
            <person name="Palaniappan K."/>
            <person name="Land M."/>
            <person name="Hauser L."/>
            <person name="Brambilla E.M."/>
            <person name="Rohde M."/>
            <person name="Spring S."/>
            <person name="Detter J.C."/>
            <person name="Woyke T."/>
            <person name="Bristow J."/>
            <person name="Eisen J.A."/>
            <person name="Markowitz V."/>
            <person name="Hugenholtz P."/>
            <person name="Kyrpides N.C."/>
            <person name="Klenk H.P."/>
        </authorList>
    </citation>
    <scope>NUCLEOTIDE SEQUENCE [LARGE SCALE GENOMIC DNA]</scope>
    <source>
        <strain evidence="12">ATCC 700848 / DSM 11109 / ASRB2</strain>
    </source>
</reference>
<protein>
    <recommendedName>
        <fullName evidence="8">Outer membrane protein assembly factor BamA</fullName>
    </recommendedName>
</protein>
<feature type="domain" description="POTRA" evidence="10">
    <location>
        <begin position="156"/>
        <end position="227"/>
    </location>
</feature>
<feature type="domain" description="POTRA" evidence="10">
    <location>
        <begin position="308"/>
        <end position="394"/>
    </location>
</feature>
<dbReference type="PANTHER" id="PTHR12815:SF47">
    <property type="entry name" value="TRANSLOCATION AND ASSEMBLY MODULE SUBUNIT TAMA"/>
    <property type="match status" value="1"/>
</dbReference>
<keyword evidence="5" id="KW-0677">Repeat</keyword>
<accession>F2NIQ8</accession>
<evidence type="ECO:0000256" key="3">
    <source>
        <dbReference type="ARBA" id="ARBA00022692"/>
    </source>
</evidence>
<dbReference type="InterPro" id="IPR023707">
    <property type="entry name" value="OM_assembly_BamA"/>
</dbReference>
<reference evidence="12" key="2">
    <citation type="submission" date="2011-03" db="EMBL/GenBank/DDBJ databases">
        <title>The complete genome of Desulfobacca acetoxidans DSM 11109.</title>
        <authorList>
            <consortium name="US DOE Joint Genome Institute (JGI-PGF)"/>
            <person name="Lucas S."/>
            <person name="Copeland A."/>
            <person name="Lapidus A."/>
            <person name="Bruce D."/>
            <person name="Goodwin L."/>
            <person name="Pitluck S."/>
            <person name="Peters L."/>
            <person name="Kyrpides N."/>
            <person name="Mavromatis K."/>
            <person name="Ivanova N."/>
            <person name="Ovchinnikova G."/>
            <person name="Teshima H."/>
            <person name="Detter J.C."/>
            <person name="Han C."/>
            <person name="Land M."/>
            <person name="Hauser L."/>
            <person name="Markowitz V."/>
            <person name="Cheng J.-F."/>
            <person name="Hugenholtz P."/>
            <person name="Woyke T."/>
            <person name="Wu D."/>
            <person name="Spring S."/>
            <person name="Schueler E."/>
            <person name="Brambilla E."/>
            <person name="Klenk H.-P."/>
            <person name="Eisen J.A."/>
        </authorList>
    </citation>
    <scope>NUCLEOTIDE SEQUENCE [LARGE SCALE GENOMIC DNA]</scope>
    <source>
        <strain evidence="12">ATCC 700848 / DSM 11109 / ASRB2</strain>
    </source>
</reference>
<dbReference type="EMBL" id="CP002629">
    <property type="protein sequence ID" value="AEB10533.1"/>
    <property type="molecule type" value="Genomic_DNA"/>
</dbReference>
<comment type="subcellular location">
    <subcellularLocation>
        <location evidence="1">Membrane</location>
    </subcellularLocation>
</comment>
<feature type="domain" description="POTRA" evidence="10">
    <location>
        <begin position="228"/>
        <end position="305"/>
    </location>
</feature>
<dbReference type="InterPro" id="IPR010827">
    <property type="entry name" value="BamA/TamA_POTRA"/>
</dbReference>
<dbReference type="OrthoDB" id="9803054at2"/>
<evidence type="ECO:0000313" key="12">
    <source>
        <dbReference type="Proteomes" id="UP000000483"/>
    </source>
</evidence>
<evidence type="ECO:0000256" key="6">
    <source>
        <dbReference type="ARBA" id="ARBA00023136"/>
    </source>
</evidence>
<feature type="chain" id="PRO_5039912354" description="Outer membrane protein assembly factor BamA" evidence="9">
    <location>
        <begin position="21"/>
        <end position="878"/>
    </location>
</feature>
<proteinExistence type="inferred from homology"/>
<dbReference type="GO" id="GO:0071709">
    <property type="term" value="P:membrane assembly"/>
    <property type="evidence" value="ECO:0007669"/>
    <property type="project" value="InterPro"/>
</dbReference>
<dbReference type="STRING" id="880072.Desac_2719"/>
<dbReference type="Gene3D" id="3.40.50.10610">
    <property type="entry name" value="ABC-type transport auxiliary lipoprotein component"/>
    <property type="match status" value="1"/>
</dbReference>
<dbReference type="GO" id="GO:0009279">
    <property type="term" value="C:cell outer membrane"/>
    <property type="evidence" value="ECO:0007669"/>
    <property type="project" value="UniProtKB-UniRule"/>
</dbReference>
<dbReference type="InterPro" id="IPR034746">
    <property type="entry name" value="POTRA"/>
</dbReference>
<keyword evidence="3" id="KW-0812">Transmembrane</keyword>
<sequence length="878" mass="99028">MKRLSLTLILCLFWITPSAAQEITLKRLAVFPFTILSKEPLPGVSEKVQQTIQEQMEKDGFGMVPIGEVEREIALRKAPLTPELATEIGKKLNVDAIIAGSLVKIGPTVALEAQAVDLTGKLAPINLKFEGVGLASASQLARKLAQEAGLKIMGQERIAKIEFKGNRRIENDAILATIQSRSGDLTSTIKLREDLKAVYAMGYFSDVKVDVTDTPQGRVVTFLLEEKPSIDQILVRGNKKIKTKKILETMDIKQYSIASDATIRDNINKVKALYREKGYYEAEINYNLEPETPTEVNLVLDISEGAKLYVRQINFTGNAAFKDKELKEVMELKEKTLLSFITGSGIVKKDVLERDAEKISAFYFNHGYIKARVGEPEIEVRSKGIYITIPIDEGPQYKVGKIDFQGDLIEPADSLLGKVKILKEKVYSREVIQQDLTTLADLYADQGYAMADISPVLKENDQDLTVDITFDIRQGEKVYFERIEIAGNVKTRDKVIRRELRVYEQELFSATNIKKSTQNLRRLEFFEDVNFSTSPGSAPDKMNLKITVKERPTGQFGVGGGYSSQDRVVGMVEISQSNLFGRGQQLRLQGVLGAITRRYRLNFSEPYLFDKPLSFGFDAYNWEREFYEYTRDSRGGDIRLGHPLRWEYTRLLWMYRFENVNLTDMVANASPVLLEAAKIHNTSSTSLTIRRDSRDAIFTPTRGSDNSFTAELAGLGGDAAFTRFVADSGWYYPLFWGTVGVIHGRLGYVLKNSWGALPAYEKFYLGGIDSIRGFKYAEISPRDPVTNDRIGGDKFQFFNFEFRYPLYKKVGLTGLVFVDTGNVYGSGESYLSSMRTSVGTGIRWYSPMGPLRVEWGYNLNPKPWERRSNWEFSVGGNF</sequence>
<dbReference type="RefSeq" id="WP_013707642.1">
    <property type="nucleotide sequence ID" value="NC_015388.1"/>
</dbReference>
<dbReference type="Pfam" id="PF07244">
    <property type="entry name" value="POTRA"/>
    <property type="match status" value="5"/>
</dbReference>
<organism evidence="11 12">
    <name type="scientific">Desulfobacca acetoxidans (strain ATCC 700848 / DSM 11109 / ASRB2)</name>
    <dbReference type="NCBI Taxonomy" id="880072"/>
    <lineage>
        <taxon>Bacteria</taxon>
        <taxon>Pseudomonadati</taxon>
        <taxon>Thermodesulfobacteriota</taxon>
        <taxon>Desulfobaccia</taxon>
        <taxon>Desulfobaccales</taxon>
        <taxon>Desulfobaccaceae</taxon>
        <taxon>Desulfobacca</taxon>
    </lineage>
</organism>
<dbReference type="InterPro" id="IPR039910">
    <property type="entry name" value="D15-like"/>
</dbReference>
<keyword evidence="4 9" id="KW-0732">Signal</keyword>
<dbReference type="PROSITE" id="PS51779">
    <property type="entry name" value="POTRA"/>
    <property type="match status" value="4"/>
</dbReference>
<dbReference type="HAMAP" id="MF_01430">
    <property type="entry name" value="OM_assembly_BamA"/>
    <property type="match status" value="1"/>
</dbReference>
<dbReference type="PANTHER" id="PTHR12815">
    <property type="entry name" value="SORTING AND ASSEMBLY MACHINERY SAMM50 PROTEIN FAMILY MEMBER"/>
    <property type="match status" value="1"/>
</dbReference>
<dbReference type="AlphaFoldDB" id="F2NIQ8"/>
<feature type="signal peptide" evidence="9">
    <location>
        <begin position="1"/>
        <end position="20"/>
    </location>
</feature>
<feature type="domain" description="POTRA" evidence="10">
    <location>
        <begin position="478"/>
        <end position="551"/>
    </location>
</feature>
<keyword evidence="6" id="KW-0472">Membrane</keyword>
<dbReference type="InterPro" id="IPR000184">
    <property type="entry name" value="Bac_surfAg_D15"/>
</dbReference>
<dbReference type="eggNOG" id="COG4775">
    <property type="taxonomic scope" value="Bacteria"/>
</dbReference>
<evidence type="ECO:0000256" key="5">
    <source>
        <dbReference type="ARBA" id="ARBA00022737"/>
    </source>
</evidence>
<evidence type="ECO:0000256" key="9">
    <source>
        <dbReference type="SAM" id="SignalP"/>
    </source>
</evidence>
<evidence type="ECO:0000256" key="4">
    <source>
        <dbReference type="ARBA" id="ARBA00022729"/>
    </source>
</evidence>
<dbReference type="Pfam" id="PF01103">
    <property type="entry name" value="Omp85"/>
    <property type="match status" value="1"/>
</dbReference>
<dbReference type="HOGENOM" id="CLU_007664_1_1_7"/>
<evidence type="ECO:0000313" key="11">
    <source>
        <dbReference type="EMBL" id="AEB10533.1"/>
    </source>
</evidence>
<evidence type="ECO:0000256" key="8">
    <source>
        <dbReference type="NCBIfam" id="TIGR03303"/>
    </source>
</evidence>
<name>F2NIQ8_DESAR</name>